<proteinExistence type="predicted"/>
<dbReference type="Proteomes" id="UP001479290">
    <property type="component" value="Unassembled WGS sequence"/>
</dbReference>
<evidence type="ECO:0000313" key="2">
    <source>
        <dbReference type="Proteomes" id="UP001479290"/>
    </source>
</evidence>
<protein>
    <submittedName>
        <fullName evidence="1">Uncharacterized protein</fullName>
    </submittedName>
</protein>
<evidence type="ECO:0000313" key="1">
    <source>
        <dbReference type="EMBL" id="KAK9962716.1"/>
    </source>
</evidence>
<dbReference type="AlphaFoldDB" id="A0AAW1ZMF4"/>
<accession>A0AAW1ZMF4</accession>
<name>A0AAW1ZMF4_CULAL</name>
<dbReference type="EMBL" id="JAWDJR010000015">
    <property type="protein sequence ID" value="KAK9962716.1"/>
    <property type="molecule type" value="Genomic_DNA"/>
</dbReference>
<comment type="caution">
    <text evidence="1">The sequence shown here is derived from an EMBL/GenBank/DDBJ whole genome shotgun (WGS) entry which is preliminary data.</text>
</comment>
<gene>
    <name evidence="1" type="ORF">ABG768_008070</name>
</gene>
<reference evidence="1 2" key="1">
    <citation type="submission" date="2024-05" db="EMBL/GenBank/DDBJ databases">
        <title>A high-quality chromosomal-level genome assembly of Topmouth culter (Culter alburnus).</title>
        <authorList>
            <person name="Zhao H."/>
        </authorList>
    </citation>
    <scope>NUCLEOTIDE SEQUENCE [LARGE SCALE GENOMIC DNA]</scope>
    <source>
        <strain evidence="1">CATC2023</strain>
        <tissue evidence="1">Muscle</tissue>
    </source>
</reference>
<organism evidence="1 2">
    <name type="scientific">Culter alburnus</name>
    <name type="common">Topmouth culter</name>
    <dbReference type="NCBI Taxonomy" id="194366"/>
    <lineage>
        <taxon>Eukaryota</taxon>
        <taxon>Metazoa</taxon>
        <taxon>Chordata</taxon>
        <taxon>Craniata</taxon>
        <taxon>Vertebrata</taxon>
        <taxon>Euteleostomi</taxon>
        <taxon>Actinopterygii</taxon>
        <taxon>Neopterygii</taxon>
        <taxon>Teleostei</taxon>
        <taxon>Ostariophysi</taxon>
        <taxon>Cypriniformes</taxon>
        <taxon>Xenocyprididae</taxon>
        <taxon>Xenocypridinae</taxon>
        <taxon>Culter</taxon>
    </lineage>
</organism>
<sequence>MEPMRPGIALHLYLIIEDCWQPSHIRVPHNQDRPFGPEGPIPDIVSPMLPSPEHRLHLPLIILPFSFPPHIFLLPPGHLWLAAPSCHLIHRNPNDITILQLL</sequence>
<keyword evidence="2" id="KW-1185">Reference proteome</keyword>